<dbReference type="EMBL" id="SSTD01003209">
    <property type="protein sequence ID" value="TYK26983.1"/>
    <property type="molecule type" value="Genomic_DNA"/>
</dbReference>
<organism evidence="1 3">
    <name type="scientific">Cucumis melo var. makuwa</name>
    <name type="common">Oriental melon</name>
    <dbReference type="NCBI Taxonomy" id="1194695"/>
    <lineage>
        <taxon>Eukaryota</taxon>
        <taxon>Viridiplantae</taxon>
        <taxon>Streptophyta</taxon>
        <taxon>Embryophyta</taxon>
        <taxon>Tracheophyta</taxon>
        <taxon>Spermatophyta</taxon>
        <taxon>Magnoliopsida</taxon>
        <taxon>eudicotyledons</taxon>
        <taxon>Gunneridae</taxon>
        <taxon>Pentapetalae</taxon>
        <taxon>rosids</taxon>
        <taxon>fabids</taxon>
        <taxon>Cucurbitales</taxon>
        <taxon>Cucurbitaceae</taxon>
        <taxon>Benincaseae</taxon>
        <taxon>Cucumis</taxon>
    </lineage>
</organism>
<comment type="caution">
    <text evidence="1">The sequence shown here is derived from an EMBL/GenBank/DDBJ whole genome shotgun (WGS) entry which is preliminary data.</text>
</comment>
<reference evidence="3 4" key="1">
    <citation type="submission" date="2019-08" db="EMBL/GenBank/DDBJ databases">
        <title>Draft genome sequences of two oriental melons (Cucumis melo L. var makuwa).</title>
        <authorList>
            <person name="Kwon S.-Y."/>
        </authorList>
    </citation>
    <scope>NUCLEOTIDE SEQUENCE [LARGE SCALE GENOMIC DNA]</scope>
    <source>
        <strain evidence="4">cv. Chang Bougi</strain>
        <strain evidence="3">cv. SW 3</strain>
        <tissue evidence="1">Leaf</tissue>
    </source>
</reference>
<dbReference type="Proteomes" id="UP000321393">
    <property type="component" value="Unassembled WGS sequence"/>
</dbReference>
<dbReference type="PANTHER" id="PTHR48434:SF1">
    <property type="entry name" value="(RAPE) HYPOTHETICAL PROTEIN"/>
    <property type="match status" value="1"/>
</dbReference>
<dbReference type="EMBL" id="SSTE01018442">
    <property type="protein sequence ID" value="KAA0039130.1"/>
    <property type="molecule type" value="Genomic_DNA"/>
</dbReference>
<dbReference type="Proteomes" id="UP000321947">
    <property type="component" value="Unassembled WGS sequence"/>
</dbReference>
<protein>
    <submittedName>
        <fullName evidence="1">Polyprotein</fullName>
    </submittedName>
</protein>
<name>A0A5A7T797_CUCMM</name>
<sequence>MFGQLMAEKAESKFLDSSYPEESAVFMPRPPITGYQTKTTLEDVVIEPKFDGPSIPEICSQIYPHGFNFFPEDIKKTRQFYEFILVDTVSVEITHIPNRNNSEKVVYTTRKVVFYDTSI</sequence>
<evidence type="ECO:0000313" key="1">
    <source>
        <dbReference type="EMBL" id="KAA0039130.1"/>
    </source>
</evidence>
<evidence type="ECO:0000313" key="3">
    <source>
        <dbReference type="Proteomes" id="UP000321393"/>
    </source>
</evidence>
<dbReference type="AlphaFoldDB" id="A0A5A7T797"/>
<evidence type="ECO:0000313" key="4">
    <source>
        <dbReference type="Proteomes" id="UP000321947"/>
    </source>
</evidence>
<gene>
    <name evidence="2" type="ORF">E5676_scaffold322G00550</name>
    <name evidence="1" type="ORF">E6C27_scaffold121G00190</name>
</gene>
<accession>A0A5A7T797</accession>
<evidence type="ECO:0000313" key="2">
    <source>
        <dbReference type="EMBL" id="TYK26983.1"/>
    </source>
</evidence>
<dbReference type="OrthoDB" id="1743486at2759"/>
<proteinExistence type="predicted"/>
<dbReference type="PANTHER" id="PTHR48434">
    <property type="entry name" value="(RAPE) HYPOTHETICAL PROTEIN"/>
    <property type="match status" value="1"/>
</dbReference>